<protein>
    <recommendedName>
        <fullName evidence="4">RRM domain-containing protein</fullName>
    </recommendedName>
</protein>
<gene>
    <name evidence="5" type="ORF">BOX15_Mlig012539g2</name>
</gene>
<feature type="compositionally biased region" description="Low complexity" evidence="3">
    <location>
        <begin position="651"/>
        <end position="681"/>
    </location>
</feature>
<feature type="compositionally biased region" description="Low complexity" evidence="3">
    <location>
        <begin position="792"/>
        <end position="805"/>
    </location>
</feature>
<feature type="domain" description="RRM" evidence="4">
    <location>
        <begin position="112"/>
        <end position="187"/>
    </location>
</feature>
<feature type="compositionally biased region" description="Basic residues" evidence="3">
    <location>
        <begin position="439"/>
        <end position="458"/>
    </location>
</feature>
<dbReference type="EMBL" id="NIVC01000582">
    <property type="protein sequence ID" value="PAA80418.1"/>
    <property type="molecule type" value="Genomic_DNA"/>
</dbReference>
<evidence type="ECO:0000313" key="6">
    <source>
        <dbReference type="Proteomes" id="UP000215902"/>
    </source>
</evidence>
<dbReference type="Gene3D" id="3.30.70.330">
    <property type="match status" value="1"/>
</dbReference>
<feature type="compositionally biased region" description="Gly residues" evidence="3">
    <location>
        <begin position="278"/>
        <end position="291"/>
    </location>
</feature>
<dbReference type="SUPFAM" id="SSF54928">
    <property type="entry name" value="RNA-binding domain, RBD"/>
    <property type="match status" value="1"/>
</dbReference>
<feature type="compositionally biased region" description="Basic and acidic residues" evidence="3">
    <location>
        <begin position="241"/>
        <end position="257"/>
    </location>
</feature>
<evidence type="ECO:0000256" key="1">
    <source>
        <dbReference type="ARBA" id="ARBA00022884"/>
    </source>
</evidence>
<dbReference type="GO" id="GO:0005634">
    <property type="term" value="C:nucleus"/>
    <property type="evidence" value="ECO:0007669"/>
    <property type="project" value="TreeGrafter"/>
</dbReference>
<dbReference type="Pfam" id="PF00076">
    <property type="entry name" value="RRM_1"/>
    <property type="match status" value="1"/>
</dbReference>
<accession>A0A267G2Y4</accession>
<dbReference type="InterPro" id="IPR000504">
    <property type="entry name" value="RRM_dom"/>
</dbReference>
<feature type="compositionally biased region" description="Basic and acidic residues" evidence="3">
    <location>
        <begin position="542"/>
        <end position="556"/>
    </location>
</feature>
<feature type="compositionally biased region" description="Basic residues" evidence="3">
    <location>
        <begin position="404"/>
        <end position="431"/>
    </location>
</feature>
<dbReference type="InterPro" id="IPR035979">
    <property type="entry name" value="RBD_domain_sf"/>
</dbReference>
<feature type="compositionally biased region" description="Low complexity" evidence="3">
    <location>
        <begin position="520"/>
        <end position="537"/>
    </location>
</feature>
<feature type="compositionally biased region" description="Low complexity" evidence="3">
    <location>
        <begin position="764"/>
        <end position="785"/>
    </location>
</feature>
<dbReference type="GO" id="GO:0005737">
    <property type="term" value="C:cytoplasm"/>
    <property type="evidence" value="ECO:0007669"/>
    <property type="project" value="TreeGrafter"/>
</dbReference>
<keyword evidence="1 2" id="KW-0694">RNA-binding</keyword>
<feature type="compositionally biased region" description="Basic residues" evidence="3">
    <location>
        <begin position="27"/>
        <end position="36"/>
    </location>
</feature>
<evidence type="ECO:0000259" key="4">
    <source>
        <dbReference type="PROSITE" id="PS50102"/>
    </source>
</evidence>
<dbReference type="OrthoDB" id="1748655at2759"/>
<feature type="region of interest" description="Disordered" evidence="3">
    <location>
        <begin position="186"/>
        <end position="838"/>
    </location>
</feature>
<feature type="compositionally biased region" description="Basic and acidic residues" evidence="3">
    <location>
        <begin position="467"/>
        <end position="487"/>
    </location>
</feature>
<name>A0A267G2Y4_9PLAT</name>
<organism evidence="5 6">
    <name type="scientific">Macrostomum lignano</name>
    <dbReference type="NCBI Taxonomy" id="282301"/>
    <lineage>
        <taxon>Eukaryota</taxon>
        <taxon>Metazoa</taxon>
        <taxon>Spiralia</taxon>
        <taxon>Lophotrochozoa</taxon>
        <taxon>Platyhelminthes</taxon>
        <taxon>Rhabditophora</taxon>
        <taxon>Macrostomorpha</taxon>
        <taxon>Macrostomida</taxon>
        <taxon>Macrostomidae</taxon>
        <taxon>Macrostomum</taxon>
    </lineage>
</organism>
<dbReference type="GO" id="GO:0003729">
    <property type="term" value="F:mRNA binding"/>
    <property type="evidence" value="ECO:0007669"/>
    <property type="project" value="TreeGrafter"/>
</dbReference>
<comment type="caution">
    <text evidence="5">The sequence shown here is derived from an EMBL/GenBank/DDBJ whole genome shotgun (WGS) entry which is preliminary data.</text>
</comment>
<dbReference type="PROSITE" id="PS50102">
    <property type="entry name" value="RRM"/>
    <property type="match status" value="1"/>
</dbReference>
<feature type="compositionally biased region" description="Polar residues" evidence="3">
    <location>
        <begin position="610"/>
        <end position="620"/>
    </location>
</feature>
<dbReference type="PRINTS" id="PR01217">
    <property type="entry name" value="PRICHEXTENSN"/>
</dbReference>
<keyword evidence="6" id="KW-1185">Reference proteome</keyword>
<dbReference type="STRING" id="282301.A0A267G2Y4"/>
<evidence type="ECO:0000256" key="2">
    <source>
        <dbReference type="PROSITE-ProRule" id="PRU00176"/>
    </source>
</evidence>
<proteinExistence type="predicted"/>
<dbReference type="AlphaFoldDB" id="A0A267G2Y4"/>
<dbReference type="Proteomes" id="UP000215902">
    <property type="component" value="Unassembled WGS sequence"/>
</dbReference>
<dbReference type="InterPro" id="IPR012677">
    <property type="entry name" value="Nucleotide-bd_a/b_plait_sf"/>
</dbReference>
<dbReference type="PANTHER" id="PTHR23003">
    <property type="entry name" value="RNA RECOGNITION MOTIF RRM DOMAIN CONTAINING PROTEIN"/>
    <property type="match status" value="1"/>
</dbReference>
<sequence length="838" mass="89561">FFIGQLNKHTMADSASEAAKPATGGGKKGKKQNKGTKMHLTDFIGENVGVVGKLEQQPARPAADWGEVMEEEDPGFVGLNDLLSLRRNLPAAPKAATKPDLDLSKVPKQPPFKVYVGSLPFDTSEENVAKFFKDLDVVEIDLLRNERNSLRGFGYVTLRTAEDMIKALQMSDRAIGTRRIKIDFVDNQAGQGQQAGGKGRPGRDGLQAEMASETDNNWRKSARPPPPSSPANNGFTGGRGGGRDSRDGGMSRPERRRTPSPQGPWRAGAKPQGPPMRVGGGGRGGGAVGGGMERRPGWGRQGTSPSRVDADTNWRSGGGPRRRSPSPRSGGGGTAFAGRRRSPAGPWRRSPSPLNRRRRSPSPDRERGRSPSPSNQRRRSPPPRYSRSPSPRRRSPSPRGRSPSPRRRSPSPRRRSPSPRRRSPSPRRRSPSPRGRSPSPRRRSPSPRRRSPSPRRRSPSPSSRSPSPRDRRSPPRDRRSPPRDRRSPPRNRRSPSPPRQRKKLVLIPRSKPPAESTDSAAQAPAAAAPAIFGAAKPVDTASVERRIEERLERERQQQAATAGGESGAGPRRQHASSSSSRVDENENVTNTTAGVVASAGHSPGSKKVRQQSSSSGTSEKQQQPPQAPPPPKMVDAKPPSVNVWEVRKQKQQQQPSAQQSANSTGNASQSASSATTAAGANRPSGPAARQQQQPQHLKHPTPSQGASSAAQVAAAPAPNSGTFTDAPKPPVSAWSKPLSIAKKSDDQPTAAQTVAIEAEAKQEPATVAAAAADSTATAASAPSARPVRRVEVSVNDPNNPVVVAPTASDKPSQRPRPAWGNQGRTVADIVRQGASNKG</sequence>
<feature type="non-terminal residue" evidence="5">
    <location>
        <position position="1"/>
    </location>
</feature>
<dbReference type="InterPro" id="IPR050374">
    <property type="entry name" value="RRT5_SRSF_SR"/>
</dbReference>
<evidence type="ECO:0000256" key="3">
    <source>
        <dbReference type="SAM" id="MobiDB-lite"/>
    </source>
</evidence>
<reference evidence="5 6" key="1">
    <citation type="submission" date="2017-06" db="EMBL/GenBank/DDBJ databases">
        <title>A platform for efficient transgenesis in Macrostomum lignano, a flatworm model organism for stem cell research.</title>
        <authorList>
            <person name="Berezikov E."/>
        </authorList>
    </citation>
    <scope>NUCLEOTIDE SEQUENCE [LARGE SCALE GENOMIC DNA]</scope>
    <source>
        <strain evidence="5">DV1</strain>
        <tissue evidence="5">Whole organism</tissue>
    </source>
</reference>
<evidence type="ECO:0000313" key="5">
    <source>
        <dbReference type="EMBL" id="PAA80418.1"/>
    </source>
</evidence>
<feature type="compositionally biased region" description="Basic residues" evidence="3">
    <location>
        <begin position="488"/>
        <end position="504"/>
    </location>
</feature>
<feature type="compositionally biased region" description="Low complexity" evidence="3">
    <location>
        <begin position="702"/>
        <end position="718"/>
    </location>
</feature>
<feature type="region of interest" description="Disordered" evidence="3">
    <location>
        <begin position="1"/>
        <end position="36"/>
    </location>
</feature>
<dbReference type="SMART" id="SM00360">
    <property type="entry name" value="RRM"/>
    <property type="match status" value="1"/>
</dbReference>